<dbReference type="Proteomes" id="UP000770717">
    <property type="component" value="Unassembled WGS sequence"/>
</dbReference>
<organism evidence="3 4">
    <name type="scientific">Eleutherodactylus coqui</name>
    <name type="common">Puerto Rican coqui</name>
    <dbReference type="NCBI Taxonomy" id="57060"/>
    <lineage>
        <taxon>Eukaryota</taxon>
        <taxon>Metazoa</taxon>
        <taxon>Chordata</taxon>
        <taxon>Craniata</taxon>
        <taxon>Vertebrata</taxon>
        <taxon>Euteleostomi</taxon>
        <taxon>Amphibia</taxon>
        <taxon>Batrachia</taxon>
        <taxon>Anura</taxon>
        <taxon>Neobatrachia</taxon>
        <taxon>Hyloidea</taxon>
        <taxon>Eleutherodactylidae</taxon>
        <taxon>Eleutherodactylinae</taxon>
        <taxon>Eleutherodactylus</taxon>
        <taxon>Eleutherodactylus</taxon>
    </lineage>
</organism>
<reference evidence="3" key="1">
    <citation type="thesis" date="2020" institute="ProQuest LLC" country="789 East Eisenhower Parkway, Ann Arbor, MI, USA">
        <title>Comparative Genomics and Chromosome Evolution.</title>
        <authorList>
            <person name="Mudd A.B."/>
        </authorList>
    </citation>
    <scope>NUCLEOTIDE SEQUENCE</scope>
    <source>
        <strain evidence="3">HN-11 Male</strain>
        <tissue evidence="3">Kidney and liver</tissue>
    </source>
</reference>
<dbReference type="AlphaFoldDB" id="A0A8J6F267"/>
<proteinExistence type="predicted"/>
<name>A0A8J6F267_ELECQ</name>
<dbReference type="Pfam" id="PF10470">
    <property type="entry name" value="AKAP7_RIRII_bdg"/>
    <property type="match status" value="1"/>
</dbReference>
<protein>
    <recommendedName>
        <fullName evidence="2">A-kinase anchor protein 7 RI-RII subunit-binding domain-containing protein</fullName>
    </recommendedName>
</protein>
<dbReference type="OrthoDB" id="9886207at2759"/>
<evidence type="ECO:0000313" key="3">
    <source>
        <dbReference type="EMBL" id="KAG9479025.1"/>
    </source>
</evidence>
<accession>A0A8J6F267</accession>
<feature type="region of interest" description="Disordered" evidence="1">
    <location>
        <begin position="54"/>
        <end position="83"/>
    </location>
</feature>
<sequence>MKNWNCCWGKLYLACSPMYRREKLGKEPEEAKLQNASKQIVETVILQAVQQISEEDKKKENKQHRSVGQTLATRRVNTSHEKK</sequence>
<feature type="domain" description="A-kinase anchor protein 7 RI-RII subunit-binding" evidence="2">
    <location>
        <begin position="26"/>
        <end position="64"/>
    </location>
</feature>
<dbReference type="EMBL" id="WNTK01000008">
    <property type="protein sequence ID" value="KAG9479025.1"/>
    <property type="molecule type" value="Genomic_DNA"/>
</dbReference>
<evidence type="ECO:0000259" key="2">
    <source>
        <dbReference type="Pfam" id="PF10470"/>
    </source>
</evidence>
<keyword evidence="4" id="KW-1185">Reference proteome</keyword>
<feature type="compositionally biased region" description="Polar residues" evidence="1">
    <location>
        <begin position="66"/>
        <end position="76"/>
    </location>
</feature>
<gene>
    <name evidence="3" type="ORF">GDO78_012611</name>
</gene>
<evidence type="ECO:0000256" key="1">
    <source>
        <dbReference type="SAM" id="MobiDB-lite"/>
    </source>
</evidence>
<comment type="caution">
    <text evidence="3">The sequence shown here is derived from an EMBL/GenBank/DDBJ whole genome shotgun (WGS) entry which is preliminary data.</text>
</comment>
<evidence type="ECO:0000313" key="4">
    <source>
        <dbReference type="Proteomes" id="UP000770717"/>
    </source>
</evidence>
<dbReference type="InterPro" id="IPR019511">
    <property type="entry name" value="AKAP7_RI-RII-bd_dom"/>
</dbReference>